<gene>
    <name evidence="9" type="ORF">GS3922_11720</name>
</gene>
<dbReference type="CDD" id="cd17474">
    <property type="entry name" value="MFS_YfmO_like"/>
    <property type="match status" value="1"/>
</dbReference>
<evidence type="ECO:0000256" key="6">
    <source>
        <dbReference type="ARBA" id="ARBA00023136"/>
    </source>
</evidence>
<feature type="transmembrane region" description="Helical" evidence="7">
    <location>
        <begin position="269"/>
        <end position="287"/>
    </location>
</feature>
<keyword evidence="5 7" id="KW-1133">Transmembrane helix</keyword>
<feature type="transmembrane region" description="Helical" evidence="7">
    <location>
        <begin position="294"/>
        <end position="312"/>
    </location>
</feature>
<sequence length="422" mass="45208">MEWTMRLPSQEGRRVGRGWTAAALASIPLVMTLGNSMLIPVLPVMERQLGITPLQSSLLITMYSVVAILFIPLAGYASDRIGRKNVIIPSLLLAAAGGGMAGWAAWRMDDPYGWIIAGRMLQGLGAAGAFPIVLPLVGDLFPDEEEASRCLGTIETANTFGKVLSPILGAMLAGIVWFLPFFSFPVFCLLSAAMMVWSIQAPARRERPLPFRDFAAAVKVIFRREGRWLAAVFAIGGLLMLVLFAFLFFLSSRLEEVYHIDGVRKGWVLAIPLGALCFASFVAGRLIGGRKERMKWGAVAGCILSAAALLLVPVDSSLFFWLALFSAAGIGIGAALPCLDALITEGIEKKERGTVTSVYSSLRFIGVAVGPPLAAWLMSSGVAPLLFLLSALALVGGGLAFWLIHPEMDGGKENESGDISRH</sequence>
<dbReference type="Pfam" id="PF07690">
    <property type="entry name" value="MFS_1"/>
    <property type="match status" value="1"/>
</dbReference>
<dbReference type="PANTHER" id="PTHR43124:SF3">
    <property type="entry name" value="CHLORAMPHENICOL EFFLUX PUMP RV0191"/>
    <property type="match status" value="1"/>
</dbReference>
<feature type="transmembrane region" description="Helical" evidence="7">
    <location>
        <begin position="228"/>
        <end position="249"/>
    </location>
</feature>
<dbReference type="InterPro" id="IPR050189">
    <property type="entry name" value="MFS_Efflux_Transporters"/>
</dbReference>
<evidence type="ECO:0000256" key="4">
    <source>
        <dbReference type="ARBA" id="ARBA00022692"/>
    </source>
</evidence>
<evidence type="ECO:0000313" key="10">
    <source>
        <dbReference type="Proteomes" id="UP000076226"/>
    </source>
</evidence>
<feature type="transmembrane region" description="Helical" evidence="7">
    <location>
        <begin position="360"/>
        <end position="379"/>
    </location>
</feature>
<dbReference type="Gene3D" id="1.20.1250.20">
    <property type="entry name" value="MFS general substrate transporter like domains"/>
    <property type="match status" value="1"/>
</dbReference>
<dbReference type="InterPro" id="IPR005829">
    <property type="entry name" value="Sugar_transporter_CS"/>
</dbReference>
<evidence type="ECO:0000256" key="3">
    <source>
        <dbReference type="ARBA" id="ARBA00022475"/>
    </source>
</evidence>
<dbReference type="PANTHER" id="PTHR43124">
    <property type="entry name" value="PURINE EFFLUX PUMP PBUE"/>
    <property type="match status" value="1"/>
</dbReference>
<dbReference type="EMBL" id="CP014342">
    <property type="protein sequence ID" value="AMX84276.1"/>
    <property type="molecule type" value="Genomic_DNA"/>
</dbReference>
<dbReference type="PROSITE" id="PS50850">
    <property type="entry name" value="MFS"/>
    <property type="match status" value="1"/>
</dbReference>
<dbReference type="Proteomes" id="UP000076226">
    <property type="component" value="Chromosome"/>
</dbReference>
<comment type="subcellular location">
    <subcellularLocation>
        <location evidence="1">Cell membrane</location>
        <topology evidence="1">Multi-pass membrane protein</topology>
    </subcellularLocation>
</comment>
<keyword evidence="4 7" id="KW-0812">Transmembrane</keyword>
<dbReference type="InterPro" id="IPR011701">
    <property type="entry name" value="MFS"/>
</dbReference>
<feature type="transmembrane region" description="Helical" evidence="7">
    <location>
        <begin position="184"/>
        <end position="203"/>
    </location>
</feature>
<proteinExistence type="predicted"/>
<feature type="transmembrane region" description="Helical" evidence="7">
    <location>
        <begin position="318"/>
        <end position="339"/>
    </location>
</feature>
<dbReference type="RefSeq" id="WP_063166513.1">
    <property type="nucleotide sequence ID" value="NZ_CP014342.1"/>
</dbReference>
<feature type="transmembrane region" description="Helical" evidence="7">
    <location>
        <begin position="385"/>
        <end position="404"/>
    </location>
</feature>
<evidence type="ECO:0000313" key="9">
    <source>
        <dbReference type="EMBL" id="AMX84276.1"/>
    </source>
</evidence>
<feature type="domain" description="Major facilitator superfamily (MFS) profile" evidence="8">
    <location>
        <begin position="20"/>
        <end position="409"/>
    </location>
</feature>
<evidence type="ECO:0000256" key="5">
    <source>
        <dbReference type="ARBA" id="ARBA00022989"/>
    </source>
</evidence>
<feature type="transmembrane region" description="Helical" evidence="7">
    <location>
        <begin position="21"/>
        <end position="42"/>
    </location>
</feature>
<evidence type="ECO:0000256" key="2">
    <source>
        <dbReference type="ARBA" id="ARBA00022448"/>
    </source>
</evidence>
<dbReference type="SUPFAM" id="SSF103473">
    <property type="entry name" value="MFS general substrate transporter"/>
    <property type="match status" value="1"/>
</dbReference>
<evidence type="ECO:0000256" key="1">
    <source>
        <dbReference type="ARBA" id="ARBA00004651"/>
    </source>
</evidence>
<evidence type="ECO:0000256" key="7">
    <source>
        <dbReference type="SAM" id="Phobius"/>
    </source>
</evidence>
<dbReference type="PROSITE" id="PS00216">
    <property type="entry name" value="SUGAR_TRANSPORT_1"/>
    <property type="match status" value="1"/>
</dbReference>
<dbReference type="InterPro" id="IPR020846">
    <property type="entry name" value="MFS_dom"/>
</dbReference>
<protein>
    <submittedName>
        <fullName evidence="9">MFS transporter</fullName>
    </submittedName>
</protein>
<accession>A0ABN4NMZ6</accession>
<keyword evidence="10" id="KW-1185">Reference proteome</keyword>
<keyword evidence="6 7" id="KW-0472">Membrane</keyword>
<keyword evidence="2" id="KW-0813">Transport</keyword>
<reference evidence="9 10" key="1">
    <citation type="submission" date="2016-02" db="EMBL/GenBank/DDBJ databases">
        <title>Complete genome sequence of Geobacillus subterraneus KCTC 3922T.</title>
        <authorList>
            <person name="Lee D.-W."/>
            <person name="Lee Y.-J."/>
            <person name="Lee S.-J."/>
            <person name="Park G.-S."/>
            <person name="Lee S.-J."/>
            <person name="Shin J.-H."/>
        </authorList>
    </citation>
    <scope>NUCLEOTIDE SEQUENCE [LARGE SCALE GENOMIC DNA]</scope>
    <source>
        <strain evidence="9 10">KCTC 3922</strain>
    </source>
</reference>
<name>A0ABN4NMZ6_9BACL</name>
<dbReference type="InterPro" id="IPR036259">
    <property type="entry name" value="MFS_trans_sf"/>
</dbReference>
<feature type="transmembrane region" description="Helical" evidence="7">
    <location>
        <begin position="54"/>
        <end position="74"/>
    </location>
</feature>
<keyword evidence="3" id="KW-1003">Cell membrane</keyword>
<feature type="transmembrane region" description="Helical" evidence="7">
    <location>
        <begin position="86"/>
        <end position="106"/>
    </location>
</feature>
<organism evidence="9 10">
    <name type="scientific">Geobacillus subterraneus</name>
    <dbReference type="NCBI Taxonomy" id="129338"/>
    <lineage>
        <taxon>Bacteria</taxon>
        <taxon>Bacillati</taxon>
        <taxon>Bacillota</taxon>
        <taxon>Bacilli</taxon>
        <taxon>Bacillales</taxon>
        <taxon>Anoxybacillaceae</taxon>
        <taxon>Geobacillus</taxon>
    </lineage>
</organism>
<evidence type="ECO:0000259" key="8">
    <source>
        <dbReference type="PROSITE" id="PS50850"/>
    </source>
</evidence>